<accession>A0ABN9RV47</accession>
<feature type="non-terminal residue" evidence="1">
    <location>
        <position position="136"/>
    </location>
</feature>
<sequence length="136" mass="14334">QESAPPRGALAPSAARRPHARAVAMSAAGRALRGQVLGDGQAAALAPSTGAAVPFRNEHCEGAVYLAHRPPSGARPADEARLRLHGVSFELQIQARLRTPPRGTVFVSGELRGGPMKLNLVTRSLCRVLLSFISKQ</sequence>
<protein>
    <recommendedName>
        <fullName evidence="3">Altered inheritance of mitochondria protein 24, mitochondrial</fullName>
    </recommendedName>
</protein>
<comment type="caution">
    <text evidence="1">The sequence shown here is derived from an EMBL/GenBank/DDBJ whole genome shotgun (WGS) entry which is preliminary data.</text>
</comment>
<proteinExistence type="predicted"/>
<organism evidence="1 2">
    <name type="scientific">Prorocentrum cordatum</name>
    <dbReference type="NCBI Taxonomy" id="2364126"/>
    <lineage>
        <taxon>Eukaryota</taxon>
        <taxon>Sar</taxon>
        <taxon>Alveolata</taxon>
        <taxon>Dinophyceae</taxon>
        <taxon>Prorocentrales</taxon>
        <taxon>Prorocentraceae</taxon>
        <taxon>Prorocentrum</taxon>
    </lineage>
</organism>
<feature type="non-terminal residue" evidence="1">
    <location>
        <position position="1"/>
    </location>
</feature>
<evidence type="ECO:0000313" key="2">
    <source>
        <dbReference type="Proteomes" id="UP001189429"/>
    </source>
</evidence>
<evidence type="ECO:0008006" key="3">
    <source>
        <dbReference type="Google" id="ProtNLM"/>
    </source>
</evidence>
<keyword evidence="2" id="KW-1185">Reference proteome</keyword>
<reference evidence="1" key="1">
    <citation type="submission" date="2023-10" db="EMBL/GenBank/DDBJ databases">
        <authorList>
            <person name="Chen Y."/>
            <person name="Shah S."/>
            <person name="Dougan E. K."/>
            <person name="Thang M."/>
            <person name="Chan C."/>
        </authorList>
    </citation>
    <scope>NUCLEOTIDE SEQUENCE [LARGE SCALE GENOMIC DNA]</scope>
</reference>
<dbReference type="Proteomes" id="UP001189429">
    <property type="component" value="Unassembled WGS sequence"/>
</dbReference>
<evidence type="ECO:0000313" key="1">
    <source>
        <dbReference type="EMBL" id="CAK0822313.1"/>
    </source>
</evidence>
<name>A0ABN9RV47_9DINO</name>
<dbReference type="EMBL" id="CAUYUJ010007902">
    <property type="protein sequence ID" value="CAK0822313.1"/>
    <property type="molecule type" value="Genomic_DNA"/>
</dbReference>
<gene>
    <name evidence="1" type="ORF">PCOR1329_LOCUS23369</name>
</gene>